<evidence type="ECO:0000256" key="1">
    <source>
        <dbReference type="ARBA" id="ARBA00007220"/>
    </source>
</evidence>
<reference evidence="7" key="2">
    <citation type="submission" date="2022-08" db="EMBL/GenBank/DDBJ databases">
        <title>Novel sulphate-reducing endosymbionts in the free-living metamonad Anaeramoeba.</title>
        <authorList>
            <person name="Jerlstrom-Hultqvist J."/>
            <person name="Cepicka I."/>
            <person name="Gallot-Lavallee L."/>
            <person name="Salas-Leiva D."/>
            <person name="Curtis B.A."/>
            <person name="Zahonova K."/>
            <person name="Pipaliya S."/>
            <person name="Dacks J."/>
            <person name="Roger A.J."/>
        </authorList>
    </citation>
    <scope>NUCLEOTIDE SEQUENCE</scope>
    <source>
        <strain evidence="7">Busselton2</strain>
    </source>
</reference>
<comment type="similarity">
    <text evidence="1 5">Belongs to the adenylate kinase family.</text>
</comment>
<dbReference type="PRINTS" id="PR00094">
    <property type="entry name" value="ADENYLTKNASE"/>
</dbReference>
<dbReference type="GO" id="GO:0004017">
    <property type="term" value="F:AMP kinase activity"/>
    <property type="evidence" value="ECO:0007669"/>
    <property type="project" value="InterPro"/>
</dbReference>
<dbReference type="Pfam" id="PF05191">
    <property type="entry name" value="ADK_lid"/>
    <property type="match status" value="1"/>
</dbReference>
<dbReference type="HAMAP" id="MF_00235">
    <property type="entry name" value="Adenylate_kinase_Adk"/>
    <property type="match status" value="1"/>
</dbReference>
<dbReference type="Gene3D" id="3.40.50.300">
    <property type="entry name" value="P-loop containing nucleotide triphosphate hydrolases"/>
    <property type="match status" value="1"/>
</dbReference>
<dbReference type="InterPro" id="IPR036193">
    <property type="entry name" value="ADK_active_lid_dom_sf"/>
</dbReference>
<evidence type="ECO:0000256" key="4">
    <source>
        <dbReference type="ARBA" id="ARBA00022777"/>
    </source>
</evidence>
<evidence type="ECO:0000259" key="6">
    <source>
        <dbReference type="Pfam" id="PF05191"/>
    </source>
</evidence>
<evidence type="ECO:0000313" key="8">
    <source>
        <dbReference type="EMBL" id="KAJ6243346.1"/>
    </source>
</evidence>
<gene>
    <name evidence="7" type="ORF">M0812_25679</name>
    <name evidence="8" type="ORF">M0813_21783</name>
</gene>
<dbReference type="InterPro" id="IPR000850">
    <property type="entry name" value="Adenylat/UMP-CMP_kin"/>
</dbReference>
<dbReference type="SUPFAM" id="SSF57774">
    <property type="entry name" value="Microbial and mitochondrial ADK, insert 'zinc finger' domain"/>
    <property type="match status" value="1"/>
</dbReference>
<protein>
    <submittedName>
        <fullName evidence="7 8">Adenylate kinase</fullName>
    </submittedName>
</protein>
<dbReference type="EMBL" id="JANTQA010000060">
    <property type="protein sequence ID" value="KAJ3428047.1"/>
    <property type="molecule type" value="Genomic_DNA"/>
</dbReference>
<evidence type="ECO:0000313" key="7">
    <source>
        <dbReference type="EMBL" id="KAJ3428047.1"/>
    </source>
</evidence>
<dbReference type="Proteomes" id="UP001146793">
    <property type="component" value="Unassembled WGS sequence"/>
</dbReference>
<dbReference type="PANTHER" id="PTHR23359">
    <property type="entry name" value="NUCLEOTIDE KINASE"/>
    <property type="match status" value="1"/>
</dbReference>
<dbReference type="PROSITE" id="PS00113">
    <property type="entry name" value="ADENYLATE_KINASE"/>
    <property type="match status" value="1"/>
</dbReference>
<dbReference type="EMBL" id="JAOAOG010000168">
    <property type="protein sequence ID" value="KAJ6243346.1"/>
    <property type="molecule type" value="Genomic_DNA"/>
</dbReference>
<dbReference type="GO" id="GO:0005524">
    <property type="term" value="F:ATP binding"/>
    <property type="evidence" value="ECO:0007669"/>
    <property type="project" value="InterPro"/>
</dbReference>
<evidence type="ECO:0000256" key="3">
    <source>
        <dbReference type="ARBA" id="ARBA00022741"/>
    </source>
</evidence>
<keyword evidence="4 5" id="KW-0418">Kinase</keyword>
<reference evidence="8" key="1">
    <citation type="submission" date="2022-08" db="EMBL/GenBank/DDBJ databases">
        <title>Novel sulfate-reducing endosymbionts in the free-living metamonad Anaeramoeba.</title>
        <authorList>
            <person name="Jerlstrom-Hultqvist J."/>
            <person name="Cepicka I."/>
            <person name="Gallot-Lavallee L."/>
            <person name="Salas-Leiva D."/>
            <person name="Curtis B.A."/>
            <person name="Zahonova K."/>
            <person name="Pipaliya S."/>
            <person name="Dacks J."/>
            <person name="Roger A.J."/>
        </authorList>
    </citation>
    <scope>NUCLEOTIDE SEQUENCE</scope>
    <source>
        <strain evidence="8">Schooner1</strain>
    </source>
</reference>
<dbReference type="CDD" id="cd01428">
    <property type="entry name" value="ADK"/>
    <property type="match status" value="1"/>
</dbReference>
<evidence type="ECO:0000313" key="9">
    <source>
        <dbReference type="Proteomes" id="UP001146793"/>
    </source>
</evidence>
<name>A0AAV7YHH1_9EUKA</name>
<sequence>MTEQPKYIIFYGPPGCGKGSQARKISALLNIGHQSSGSLLRGEIANETEIGLNIKETLEEGKLVSNEIVNKVIKRAMLAEKFKTGILFDGYPRTLLQSKSLTEMVNEIEGNLVSLIWIDVPDNVLKKRILGRRTHRKSGRIYNIYFNPPKVEMKDDITGEPLTLRKDDTKEVLNRRLNIYHKEDNEILDYYRQMNKLIHIDGTLSIDETHKAIKSELTKFGIEF</sequence>
<evidence type="ECO:0000256" key="5">
    <source>
        <dbReference type="RuleBase" id="RU003330"/>
    </source>
</evidence>
<dbReference type="SUPFAM" id="SSF52540">
    <property type="entry name" value="P-loop containing nucleoside triphosphate hydrolases"/>
    <property type="match status" value="1"/>
</dbReference>
<dbReference type="FunFam" id="3.40.50.300:FF:000106">
    <property type="entry name" value="Adenylate kinase mitochondrial"/>
    <property type="match status" value="1"/>
</dbReference>
<keyword evidence="2 5" id="KW-0808">Transferase</keyword>
<evidence type="ECO:0000256" key="2">
    <source>
        <dbReference type="ARBA" id="ARBA00022679"/>
    </source>
</evidence>
<dbReference type="InterPro" id="IPR006259">
    <property type="entry name" value="Adenyl_kin_sub"/>
</dbReference>
<dbReference type="AlphaFoldDB" id="A0AAV7YHH1"/>
<proteinExistence type="inferred from homology"/>
<dbReference type="InterPro" id="IPR033690">
    <property type="entry name" value="Adenylat_kinase_CS"/>
</dbReference>
<dbReference type="Pfam" id="PF00406">
    <property type="entry name" value="ADK"/>
    <property type="match status" value="1"/>
</dbReference>
<keyword evidence="3" id="KW-0547">Nucleotide-binding</keyword>
<accession>A0AAV7YHH1</accession>
<dbReference type="Proteomes" id="UP001150062">
    <property type="component" value="Unassembled WGS sequence"/>
</dbReference>
<dbReference type="InterPro" id="IPR007862">
    <property type="entry name" value="Adenylate_kinase_lid-dom"/>
</dbReference>
<feature type="domain" description="Adenylate kinase active site lid" evidence="6">
    <location>
        <begin position="132"/>
        <end position="167"/>
    </location>
</feature>
<dbReference type="NCBIfam" id="TIGR01351">
    <property type="entry name" value="adk"/>
    <property type="match status" value="1"/>
</dbReference>
<organism evidence="7 9">
    <name type="scientific">Anaeramoeba flamelloides</name>
    <dbReference type="NCBI Taxonomy" id="1746091"/>
    <lineage>
        <taxon>Eukaryota</taxon>
        <taxon>Metamonada</taxon>
        <taxon>Anaeramoebidae</taxon>
        <taxon>Anaeramoeba</taxon>
    </lineage>
</organism>
<keyword evidence="10" id="KW-1185">Reference proteome</keyword>
<evidence type="ECO:0000313" key="10">
    <source>
        <dbReference type="Proteomes" id="UP001150062"/>
    </source>
</evidence>
<comment type="caution">
    <text evidence="7">The sequence shown here is derived from an EMBL/GenBank/DDBJ whole genome shotgun (WGS) entry which is preliminary data.</text>
</comment>
<dbReference type="InterPro" id="IPR027417">
    <property type="entry name" value="P-loop_NTPase"/>
</dbReference>